<dbReference type="EMBL" id="JARYZI010000005">
    <property type="protein sequence ID" value="MDH8678281.1"/>
    <property type="molecule type" value="Genomic_DNA"/>
</dbReference>
<dbReference type="InterPro" id="IPR011053">
    <property type="entry name" value="Single_hybrid_motif"/>
</dbReference>
<reference evidence="2 3" key="1">
    <citation type="submission" date="2023-04" db="EMBL/GenBank/DDBJ databases">
        <title>Fusibacter bizertensis strain WBS, isolated from littoral bottom sediments of the Arctic seas - biochemical and genomic analysis.</title>
        <authorList>
            <person name="Brioukhanov A.L."/>
        </authorList>
    </citation>
    <scope>NUCLEOTIDE SEQUENCE [LARGE SCALE GENOMIC DNA]</scope>
    <source>
        <strain evidence="2 3">WBS</strain>
    </source>
</reference>
<dbReference type="SUPFAM" id="SSF51230">
    <property type="entry name" value="Single hybrid motif"/>
    <property type="match status" value="1"/>
</dbReference>
<evidence type="ECO:0000313" key="2">
    <source>
        <dbReference type="EMBL" id="MDH8678281.1"/>
    </source>
</evidence>
<dbReference type="Pfam" id="PF25917">
    <property type="entry name" value="BSH_RND"/>
    <property type="match status" value="1"/>
</dbReference>
<organism evidence="2 3">
    <name type="scientific">Fusibacter bizertensis</name>
    <dbReference type="NCBI Taxonomy" id="1488331"/>
    <lineage>
        <taxon>Bacteria</taxon>
        <taxon>Bacillati</taxon>
        <taxon>Bacillota</taxon>
        <taxon>Clostridia</taxon>
        <taxon>Eubacteriales</taxon>
        <taxon>Eubacteriales Family XII. Incertae Sedis</taxon>
        <taxon>Fusibacter</taxon>
    </lineage>
</organism>
<accession>A0ABT6ND19</accession>
<evidence type="ECO:0000313" key="3">
    <source>
        <dbReference type="Proteomes" id="UP001158045"/>
    </source>
</evidence>
<sequence length="304" mass="33758">MKISLLKKGHNINSKKLKKLMMLTVGTMILMPFLVGCTQKEETEIVDKVRQVSVYTVSDVAHRETLVYNGFINSSQVIPLNFQRDGKVENINVESGQKVLAGDTLMNLTKENESDIAATIYAPIDGVVSQILVDEGNLASKNYPAIILQSSDEKITIGVTGEDFKKIENYGNPSVEVSVNNVTRTAKFKSIALIPDASTMTYSVTIELESSKQTIIGDLAEVRLELSRISGIWLPISYVQNDGEDYVYIVNSDNRVERRNLKLYELNNDLVRVVGVNDGDRIITVGNSFVNEGQLVNAREDVHE</sequence>
<protein>
    <submittedName>
        <fullName evidence="2">Biotin/lipoyl-binding protein</fullName>
    </submittedName>
</protein>
<dbReference type="Proteomes" id="UP001158045">
    <property type="component" value="Unassembled WGS sequence"/>
</dbReference>
<dbReference type="Gene3D" id="2.40.50.100">
    <property type="match status" value="1"/>
</dbReference>
<comment type="caution">
    <text evidence="2">The sequence shown here is derived from an EMBL/GenBank/DDBJ whole genome shotgun (WGS) entry which is preliminary data.</text>
</comment>
<name>A0ABT6ND19_9FIRM</name>
<dbReference type="InterPro" id="IPR058625">
    <property type="entry name" value="MdtA-like_BSH"/>
</dbReference>
<proteinExistence type="predicted"/>
<dbReference type="PANTHER" id="PTHR30469">
    <property type="entry name" value="MULTIDRUG RESISTANCE PROTEIN MDTA"/>
    <property type="match status" value="1"/>
</dbReference>
<dbReference type="PANTHER" id="PTHR30469:SF20">
    <property type="entry name" value="EFFLUX RND TRANSPORTER PERIPLASMIC ADAPTOR SUBUNIT"/>
    <property type="match status" value="1"/>
</dbReference>
<gene>
    <name evidence="2" type="ORF">QE109_08990</name>
</gene>
<dbReference type="Gene3D" id="2.40.420.20">
    <property type="match status" value="1"/>
</dbReference>
<feature type="domain" description="Multidrug resistance protein MdtA-like barrel-sandwich hybrid" evidence="1">
    <location>
        <begin position="83"/>
        <end position="145"/>
    </location>
</feature>
<evidence type="ECO:0000259" key="1">
    <source>
        <dbReference type="Pfam" id="PF25917"/>
    </source>
</evidence>
<keyword evidence="3" id="KW-1185">Reference proteome</keyword>
<dbReference type="RefSeq" id="WP_281094122.1">
    <property type="nucleotide sequence ID" value="NZ_JARYZI010000005.1"/>
</dbReference>